<dbReference type="EMBL" id="MU006228">
    <property type="protein sequence ID" value="KAF2825335.1"/>
    <property type="molecule type" value="Genomic_DNA"/>
</dbReference>
<dbReference type="Proteomes" id="UP000799424">
    <property type="component" value="Unassembled WGS sequence"/>
</dbReference>
<evidence type="ECO:0000313" key="3">
    <source>
        <dbReference type="Proteomes" id="UP000799424"/>
    </source>
</evidence>
<organism evidence="2 3">
    <name type="scientific">Ophiobolus disseminans</name>
    <dbReference type="NCBI Taxonomy" id="1469910"/>
    <lineage>
        <taxon>Eukaryota</taxon>
        <taxon>Fungi</taxon>
        <taxon>Dikarya</taxon>
        <taxon>Ascomycota</taxon>
        <taxon>Pezizomycotina</taxon>
        <taxon>Dothideomycetes</taxon>
        <taxon>Pleosporomycetidae</taxon>
        <taxon>Pleosporales</taxon>
        <taxon>Pleosporineae</taxon>
        <taxon>Phaeosphaeriaceae</taxon>
        <taxon>Ophiobolus</taxon>
    </lineage>
</organism>
<feature type="compositionally biased region" description="Basic residues" evidence="1">
    <location>
        <begin position="8"/>
        <end position="20"/>
    </location>
</feature>
<protein>
    <submittedName>
        <fullName evidence="2">Uncharacterized protein</fullName>
    </submittedName>
</protein>
<accession>A0A6A6ZYE3</accession>
<sequence>MSSQTQMKKSKGMKDHKKAQKEKAIAKRAAAAEKAKQKNTVKIEKKVEPAELEKLACERFAQLAASSPIEGVTEELVDGTAILVSTVDARDETFLVQDITPAVDLVLNHGTPESATKTPMVDRHDSFRSECVIEDVTAAEQKMSHKIVFEEFSAMHASPPSPCDAPRRPDMEPVHHALVVEPTSDAAPFDIHAHRKALEDALYDNMESPSTRHARLTHTSSADAEFNANQDPYDYLTPESIFEVDSHTIKRATDSNGFDVVAVCTPSLVDEEPGTIGDDAPQACEQEDDKSFCPAVAQLFAAADSEHELVVELPAEASDDASQVYQQEGDKSFCPSVAQLFAAATSEAELVVELPAEAGDETTRRARKLMFIEADMTFGCEDQYSAGPLYADPAIVSCKVAEVQPYADPAIVNCKIRGRGVACSAPITSTAHQEGAEKIMSLLGVNLSRTVSQETDVYSHASSTPCIDRSHTPFTHYSASPPPIGGQYGGYGQEYYNPLVGYDSRWLPSPMTASSGPCYGSAPPPFMSEYAGQHMNYDFVPGQHVYHNSVPGQPFWYEQIPHHPFHDSTDRYRQNTPHCPTSFQEFIPGQNYHGTNRWPEAQVSYAHQ</sequence>
<name>A0A6A6ZYE3_9PLEO</name>
<dbReference type="AlphaFoldDB" id="A0A6A6ZYE3"/>
<dbReference type="OrthoDB" id="3690267at2759"/>
<gene>
    <name evidence="2" type="ORF">CC86DRAFT_407552</name>
</gene>
<proteinExistence type="predicted"/>
<feature type="compositionally biased region" description="Basic and acidic residues" evidence="1">
    <location>
        <begin position="21"/>
        <end position="41"/>
    </location>
</feature>
<reference evidence="2" key="1">
    <citation type="journal article" date="2020" name="Stud. Mycol.">
        <title>101 Dothideomycetes genomes: a test case for predicting lifestyles and emergence of pathogens.</title>
        <authorList>
            <person name="Haridas S."/>
            <person name="Albert R."/>
            <person name="Binder M."/>
            <person name="Bloem J."/>
            <person name="Labutti K."/>
            <person name="Salamov A."/>
            <person name="Andreopoulos B."/>
            <person name="Baker S."/>
            <person name="Barry K."/>
            <person name="Bills G."/>
            <person name="Bluhm B."/>
            <person name="Cannon C."/>
            <person name="Castanera R."/>
            <person name="Culley D."/>
            <person name="Daum C."/>
            <person name="Ezra D."/>
            <person name="Gonzalez J."/>
            <person name="Henrissat B."/>
            <person name="Kuo A."/>
            <person name="Liang C."/>
            <person name="Lipzen A."/>
            <person name="Lutzoni F."/>
            <person name="Magnuson J."/>
            <person name="Mondo S."/>
            <person name="Nolan M."/>
            <person name="Ohm R."/>
            <person name="Pangilinan J."/>
            <person name="Park H.-J."/>
            <person name="Ramirez L."/>
            <person name="Alfaro M."/>
            <person name="Sun H."/>
            <person name="Tritt A."/>
            <person name="Yoshinaga Y."/>
            <person name="Zwiers L.-H."/>
            <person name="Turgeon B."/>
            <person name="Goodwin S."/>
            <person name="Spatafora J."/>
            <person name="Crous P."/>
            <person name="Grigoriev I."/>
        </authorList>
    </citation>
    <scope>NUCLEOTIDE SEQUENCE</scope>
    <source>
        <strain evidence="2">CBS 113818</strain>
    </source>
</reference>
<evidence type="ECO:0000256" key="1">
    <source>
        <dbReference type="SAM" id="MobiDB-lite"/>
    </source>
</evidence>
<evidence type="ECO:0000313" key="2">
    <source>
        <dbReference type="EMBL" id="KAF2825335.1"/>
    </source>
</evidence>
<feature type="region of interest" description="Disordered" evidence="1">
    <location>
        <begin position="1"/>
        <end position="41"/>
    </location>
</feature>
<keyword evidence="3" id="KW-1185">Reference proteome</keyword>